<accession>A0ABR3JXD0</accession>
<evidence type="ECO:0000256" key="1">
    <source>
        <dbReference type="SAM" id="MobiDB-lite"/>
    </source>
</evidence>
<dbReference type="Proteomes" id="UP001556367">
    <property type="component" value="Unassembled WGS sequence"/>
</dbReference>
<evidence type="ECO:0000313" key="2">
    <source>
        <dbReference type="EMBL" id="KAL0959777.1"/>
    </source>
</evidence>
<name>A0ABR3JXD0_9AGAR</name>
<dbReference type="EMBL" id="JASNQZ010000002">
    <property type="protein sequence ID" value="KAL0959777.1"/>
    <property type="molecule type" value="Genomic_DNA"/>
</dbReference>
<evidence type="ECO:0000313" key="3">
    <source>
        <dbReference type="Proteomes" id="UP001556367"/>
    </source>
</evidence>
<organism evidence="2 3">
    <name type="scientific">Hohenbuehelia grisea</name>
    <dbReference type="NCBI Taxonomy" id="104357"/>
    <lineage>
        <taxon>Eukaryota</taxon>
        <taxon>Fungi</taxon>
        <taxon>Dikarya</taxon>
        <taxon>Basidiomycota</taxon>
        <taxon>Agaricomycotina</taxon>
        <taxon>Agaricomycetes</taxon>
        <taxon>Agaricomycetidae</taxon>
        <taxon>Agaricales</taxon>
        <taxon>Pleurotineae</taxon>
        <taxon>Pleurotaceae</taxon>
        <taxon>Hohenbuehelia</taxon>
    </lineage>
</organism>
<reference evidence="3" key="1">
    <citation type="submission" date="2024-06" db="EMBL/GenBank/DDBJ databases">
        <title>Multi-omics analyses provide insights into the biosynthesis of the anticancer antibiotic pleurotin in Hohenbuehelia grisea.</title>
        <authorList>
            <person name="Weaver J.A."/>
            <person name="Alberti F."/>
        </authorList>
    </citation>
    <scope>NUCLEOTIDE SEQUENCE [LARGE SCALE GENOMIC DNA]</scope>
    <source>
        <strain evidence="3">T-177</strain>
    </source>
</reference>
<comment type="caution">
    <text evidence="2">The sequence shown here is derived from an EMBL/GenBank/DDBJ whole genome shotgun (WGS) entry which is preliminary data.</text>
</comment>
<proteinExistence type="predicted"/>
<keyword evidence="3" id="KW-1185">Reference proteome</keyword>
<protein>
    <submittedName>
        <fullName evidence="2">Uncharacterized protein</fullName>
    </submittedName>
</protein>
<sequence>MDSFGAHCLVSHPKFIRTDDERTTKSWSVLKELMRMSMEDIYAAHEPVELRYTGNAGCSDVEPTRTPPSRRTPRITGGRMASDTAKEFLQRSNSTMKRPYLFDYDSPSTLNSLPPNTTLSSDPVNLVYLTLRRPGPPDQCRVPHGARRGYAQLREERKEFTEKLDMEQMSSMSNRSGLLVSALSMMPIDDDAAAASHLSVHLHLHLHSYIHLRGAKSKSKPVDLAIDKEAVIFDSGWIKKQVHAFQQAR</sequence>
<gene>
    <name evidence="2" type="ORF">HGRIS_011467</name>
</gene>
<feature type="region of interest" description="Disordered" evidence="1">
    <location>
        <begin position="55"/>
        <end position="77"/>
    </location>
</feature>